<dbReference type="GO" id="GO:1990904">
    <property type="term" value="C:ribonucleoprotein complex"/>
    <property type="evidence" value="ECO:0007669"/>
    <property type="project" value="UniProtKB-KW"/>
</dbReference>
<dbReference type="GO" id="GO:0003735">
    <property type="term" value="F:structural constituent of ribosome"/>
    <property type="evidence" value="ECO:0007669"/>
    <property type="project" value="InterPro"/>
</dbReference>
<comment type="function">
    <text evidence="7">Binds the 23S rRNA.</text>
</comment>
<dbReference type="HAMAP" id="MF_00501">
    <property type="entry name" value="Ribosomal_bL31_1"/>
    <property type="match status" value="1"/>
</dbReference>
<evidence type="ECO:0000256" key="2">
    <source>
        <dbReference type="ARBA" id="ARBA00022730"/>
    </source>
</evidence>
<dbReference type="Pfam" id="PF01197">
    <property type="entry name" value="Ribosomal_L31"/>
    <property type="match status" value="1"/>
</dbReference>
<evidence type="ECO:0000313" key="11">
    <source>
        <dbReference type="Proteomes" id="UP000223982"/>
    </source>
</evidence>
<dbReference type="NCBIfam" id="NF001809">
    <property type="entry name" value="PRK00528.1"/>
    <property type="match status" value="1"/>
</dbReference>
<evidence type="ECO:0000256" key="4">
    <source>
        <dbReference type="ARBA" id="ARBA00022980"/>
    </source>
</evidence>
<evidence type="ECO:0000313" key="13">
    <source>
        <dbReference type="Proteomes" id="UP000256621"/>
    </source>
</evidence>
<feature type="binding site" evidence="7 14">
    <location>
        <position position="38"/>
    </location>
    <ligand>
        <name>Zn(2+)</name>
        <dbReference type="ChEBI" id="CHEBI:29105"/>
    </ligand>
</feature>
<dbReference type="SUPFAM" id="SSF143800">
    <property type="entry name" value="L28p-like"/>
    <property type="match status" value="1"/>
</dbReference>
<keyword evidence="5 7" id="KW-0687">Ribonucleoprotein</keyword>
<organism evidence="9 12">
    <name type="scientific">Cutibacterium acnes</name>
    <name type="common">Propionibacterium acnes</name>
    <dbReference type="NCBI Taxonomy" id="1747"/>
    <lineage>
        <taxon>Bacteria</taxon>
        <taxon>Bacillati</taxon>
        <taxon>Actinomycetota</taxon>
        <taxon>Actinomycetes</taxon>
        <taxon>Propionibacteriales</taxon>
        <taxon>Propionibacteriaceae</taxon>
        <taxon>Cutibacterium</taxon>
    </lineage>
</organism>
<gene>
    <name evidence="7 8" type="primary">rpmE</name>
    <name evidence="10" type="ORF">APS60_06425</name>
    <name evidence="9" type="ORF">B1B09_03640</name>
    <name evidence="8" type="ORF">DXN06_01225</name>
</gene>
<dbReference type="InterPro" id="IPR034704">
    <property type="entry name" value="Ribosomal_bL28/bL31-like_sf"/>
</dbReference>
<evidence type="ECO:0000313" key="9">
    <source>
        <dbReference type="EMBL" id="PGF36711.1"/>
    </source>
</evidence>
<reference evidence="9 12" key="1">
    <citation type="submission" date="2017-02" db="EMBL/GenBank/DDBJ databases">
        <title>Prevalence of linear plasmids in Cutibacterium acnes isolates obtained from cancerous prostatic tissue.</title>
        <authorList>
            <person name="Davidsson S."/>
            <person name="Bruggemann H."/>
        </authorList>
    </citation>
    <scope>NUCLEOTIDE SEQUENCE [LARGE SCALE GENOMIC DNA]</scope>
    <source>
        <strain evidence="9 12">11-78</strain>
    </source>
</reference>
<dbReference type="PANTHER" id="PTHR33280">
    <property type="entry name" value="50S RIBOSOMAL PROTEIN L31, CHLOROPLASTIC"/>
    <property type="match status" value="1"/>
</dbReference>
<dbReference type="Gene3D" id="4.10.830.30">
    <property type="entry name" value="Ribosomal protein L31"/>
    <property type="match status" value="1"/>
</dbReference>
<keyword evidence="7 14" id="KW-0479">Metal-binding</keyword>
<evidence type="ECO:0000313" key="12">
    <source>
        <dbReference type="Proteomes" id="UP000226191"/>
    </source>
</evidence>
<keyword evidence="7 14" id="KW-0862">Zinc</keyword>
<feature type="binding site" evidence="7 14">
    <location>
        <position position="41"/>
    </location>
    <ligand>
        <name>Zn(2+)</name>
        <dbReference type="ChEBI" id="CHEBI:29105"/>
    </ligand>
</feature>
<evidence type="ECO:0000256" key="3">
    <source>
        <dbReference type="ARBA" id="ARBA00022884"/>
    </source>
</evidence>
<dbReference type="EMDB" id="EMD-26959"/>
<dbReference type="Proteomes" id="UP000256621">
    <property type="component" value="Chromosome"/>
</dbReference>
<sequence>MKQGIHPDYRETTVVCTCGNTFTTRSTSQSGTLNADVCSKCHPFYTGKQKILDAGGRVARFERRYGKKN</sequence>
<dbReference type="PANTHER" id="PTHR33280:SF1">
    <property type="entry name" value="LARGE RIBOSOMAL SUBUNIT PROTEIN BL31C"/>
    <property type="match status" value="1"/>
</dbReference>
<reference evidence="8 13" key="3">
    <citation type="submission" date="2018-08" db="EMBL/GenBank/DDBJ databases">
        <title>Genome sequencing of Cutibacterium acnes KCOM 1315.</title>
        <authorList>
            <person name="Kook J.-K."/>
            <person name="Park S.-N."/>
            <person name="Lim Y.K."/>
        </authorList>
    </citation>
    <scope>NUCLEOTIDE SEQUENCE [LARGE SCALE GENOMIC DNA]</scope>
    <source>
        <strain evidence="8 13">KCOM 1315</strain>
    </source>
</reference>
<dbReference type="GO" id="GO:0046872">
    <property type="term" value="F:metal ion binding"/>
    <property type="evidence" value="ECO:0007669"/>
    <property type="project" value="UniProtKB-KW"/>
</dbReference>
<reference evidence="14" key="4">
    <citation type="journal article" date="2024" name="J. Invest. Dermatol.">
        <title>Mechanistic Basis for the Translation Inhibition of Cutibacterium acnes by Clindamycin.</title>
        <authorList>
            <person name="Lomakin I.B."/>
            <person name="Devarkar S.C."/>
            <person name="Grada A."/>
            <person name="Bunick C.G."/>
        </authorList>
    </citation>
    <scope>STRUCTURE BY ELECTRON MICROSCOPY (2.53 ANGSTROMS) IN COMPLEX WITH ZN(2+)</scope>
</reference>
<dbReference type="GO" id="GO:0006412">
    <property type="term" value="P:translation"/>
    <property type="evidence" value="ECO:0007669"/>
    <property type="project" value="UniProtKB-UniRule"/>
</dbReference>
<dbReference type="EMBL" id="LKVB01000004">
    <property type="protein sequence ID" value="PHJ27562.1"/>
    <property type="molecule type" value="Genomic_DNA"/>
</dbReference>
<feature type="binding site" evidence="7 14">
    <location>
        <position position="16"/>
    </location>
    <ligand>
        <name>Zn(2+)</name>
        <dbReference type="ChEBI" id="CHEBI:29105"/>
    </ligand>
</feature>
<dbReference type="OrthoDB" id="9803251at2"/>
<dbReference type="NCBIfam" id="NF000612">
    <property type="entry name" value="PRK00019.1"/>
    <property type="match status" value="1"/>
</dbReference>
<dbReference type="PRINTS" id="PR01249">
    <property type="entry name" value="RIBOSOMALL31"/>
</dbReference>
<dbReference type="Proteomes" id="UP000226191">
    <property type="component" value="Unassembled WGS sequence"/>
</dbReference>
<dbReference type="InterPro" id="IPR042105">
    <property type="entry name" value="Ribosomal_bL31_sf"/>
</dbReference>
<dbReference type="PDB" id="9C4G">
    <property type="method" value="EM"/>
    <property type="resolution" value="2.53 A"/>
    <property type="chains" value="4=1-69"/>
</dbReference>
<keyword evidence="2 7" id="KW-0699">rRNA-binding</keyword>
<dbReference type="EMBL" id="MVCE01000001">
    <property type="protein sequence ID" value="PGF36711.1"/>
    <property type="molecule type" value="Genomic_DNA"/>
</dbReference>
<comment type="subunit">
    <text evidence="7">Part of the 50S ribosomal subunit.</text>
</comment>
<dbReference type="InterPro" id="IPR002150">
    <property type="entry name" value="Ribosomal_bL31"/>
</dbReference>
<keyword evidence="3 7" id="KW-0694">RNA-binding</keyword>
<dbReference type="NCBIfam" id="TIGR00105">
    <property type="entry name" value="L31"/>
    <property type="match status" value="1"/>
</dbReference>
<dbReference type="OMA" id="IHVDVWS"/>
<evidence type="ECO:0000256" key="5">
    <source>
        <dbReference type="ARBA" id="ARBA00023274"/>
    </source>
</evidence>
<feature type="binding site" evidence="7 14">
    <location>
        <position position="18"/>
    </location>
    <ligand>
        <name>Zn(2+)</name>
        <dbReference type="ChEBI" id="CHEBI:29105"/>
    </ligand>
</feature>
<proteinExistence type="evidence at protein level"/>
<dbReference type="GeneID" id="92857222"/>
<dbReference type="EMBL" id="CP031442">
    <property type="protein sequence ID" value="AXM05926.1"/>
    <property type="molecule type" value="Genomic_DNA"/>
</dbReference>
<evidence type="ECO:0000256" key="6">
    <source>
        <dbReference type="ARBA" id="ARBA00035687"/>
    </source>
</evidence>
<keyword evidence="14" id="KW-0002">3D-structure</keyword>
<reference evidence="10 11" key="2">
    <citation type="submission" date="2017-02" db="EMBL/GenBank/DDBJ databases">
        <title>Prevalence of linear plasmids in Propionibacterium acnes isolates obtained from cancerous prostatic tissue.</title>
        <authorList>
            <person name="Davidsson S."/>
            <person name="Bruggemann H."/>
        </authorList>
    </citation>
    <scope>NUCLEOTIDE SEQUENCE [LARGE SCALE GENOMIC DNA]</scope>
    <source>
        <strain evidence="10 11">09-9</strain>
    </source>
</reference>
<dbReference type="AlphaFoldDB" id="A0A2B7JUW7"/>
<keyword evidence="4 7" id="KW-0689">Ribosomal protein</keyword>
<dbReference type="PROSITE" id="PS01143">
    <property type="entry name" value="RIBOSOMAL_L31"/>
    <property type="match status" value="1"/>
</dbReference>
<dbReference type="EMDB" id="EMD-45185"/>
<dbReference type="EMDB" id="EMD-27009"/>
<evidence type="ECO:0000256" key="7">
    <source>
        <dbReference type="HAMAP-Rule" id="MF_00501"/>
    </source>
</evidence>
<dbReference type="KEGG" id="cacn:RN83_06645"/>
<comment type="similarity">
    <text evidence="1 7">Belongs to the bacterial ribosomal protein bL31 family. Type A subfamily.</text>
</comment>
<dbReference type="RefSeq" id="WP_002513455.1">
    <property type="nucleotide sequence ID" value="NZ_AP019664.1"/>
</dbReference>
<dbReference type="Proteomes" id="UP000223982">
    <property type="component" value="Unassembled WGS sequence"/>
</dbReference>
<dbReference type="GO" id="GO:0005840">
    <property type="term" value="C:ribosome"/>
    <property type="evidence" value="ECO:0007669"/>
    <property type="project" value="UniProtKB-KW"/>
</dbReference>
<evidence type="ECO:0000313" key="8">
    <source>
        <dbReference type="EMBL" id="AXM05926.1"/>
    </source>
</evidence>
<accession>A0A2B7JUW7</accession>
<name>A0A2B7JUW7_CUTAC</name>
<evidence type="ECO:0000256" key="1">
    <source>
        <dbReference type="ARBA" id="ARBA00009296"/>
    </source>
</evidence>
<comment type="cofactor">
    <cofactor evidence="7">
        <name>Zn(2+)</name>
        <dbReference type="ChEBI" id="CHEBI:29105"/>
    </cofactor>
    <text evidence="7">Binds 1 zinc ion per subunit.</text>
</comment>
<dbReference type="GO" id="GO:0019843">
    <property type="term" value="F:rRNA binding"/>
    <property type="evidence" value="ECO:0007669"/>
    <property type="project" value="UniProtKB-KW"/>
</dbReference>
<protein>
    <recommendedName>
        <fullName evidence="6 7">Large ribosomal subunit protein bL31</fullName>
    </recommendedName>
</protein>
<evidence type="ECO:0000313" key="10">
    <source>
        <dbReference type="EMBL" id="PHJ27562.1"/>
    </source>
</evidence>
<dbReference type="InterPro" id="IPR027491">
    <property type="entry name" value="Ribosomal_bL31_A"/>
</dbReference>
<evidence type="ECO:0007829" key="14">
    <source>
        <dbReference type="PDB" id="9C4G"/>
    </source>
</evidence>
<dbReference type="SMR" id="A0A2B7JUW7"/>